<dbReference type="SUPFAM" id="SSF46689">
    <property type="entry name" value="Homeodomain-like"/>
    <property type="match status" value="2"/>
</dbReference>
<dbReference type="InterPro" id="IPR051552">
    <property type="entry name" value="HptR"/>
</dbReference>
<dbReference type="InterPro" id="IPR018060">
    <property type="entry name" value="HTH_AraC"/>
</dbReference>
<evidence type="ECO:0000259" key="9">
    <source>
        <dbReference type="PROSITE" id="PS01124"/>
    </source>
</evidence>
<dbReference type="PANTHER" id="PTHR42713">
    <property type="entry name" value="HISTIDINE KINASE-RELATED"/>
    <property type="match status" value="1"/>
</dbReference>
<dbReference type="Pfam" id="PF12833">
    <property type="entry name" value="HTH_18"/>
    <property type="match status" value="1"/>
</dbReference>
<dbReference type="RefSeq" id="WP_249861395.1">
    <property type="nucleotide sequence ID" value="NZ_CP027059.1"/>
</dbReference>
<keyword evidence="4" id="KW-0902">Two-component regulatory system</keyword>
<evidence type="ECO:0000256" key="8">
    <source>
        <dbReference type="PROSITE-ProRule" id="PRU00169"/>
    </source>
</evidence>
<dbReference type="EMBL" id="CP027059">
    <property type="protein sequence ID" value="UQZ85801.1"/>
    <property type="molecule type" value="Genomic_DNA"/>
</dbReference>
<proteinExistence type="predicted"/>
<dbReference type="SUPFAM" id="SSF52172">
    <property type="entry name" value="CheY-like"/>
    <property type="match status" value="1"/>
</dbReference>
<feature type="domain" description="HTH araC/xylS-type" evidence="9">
    <location>
        <begin position="416"/>
        <end position="514"/>
    </location>
</feature>
<dbReference type="InterPro" id="IPR020449">
    <property type="entry name" value="Tscrpt_reg_AraC-type_HTH"/>
</dbReference>
<evidence type="ECO:0000256" key="2">
    <source>
        <dbReference type="ARBA" id="ARBA00022490"/>
    </source>
</evidence>
<dbReference type="CDD" id="cd17536">
    <property type="entry name" value="REC_YesN-like"/>
    <property type="match status" value="1"/>
</dbReference>
<dbReference type="InterPro" id="IPR009057">
    <property type="entry name" value="Homeodomain-like_sf"/>
</dbReference>
<name>A0ABY4RT98_9BACL</name>
<feature type="domain" description="Response regulatory" evidence="10">
    <location>
        <begin position="2"/>
        <end position="120"/>
    </location>
</feature>
<sequence length="516" mass="57670">MRIVVVEDEEKIRKGIVRLIHKLSEQYRVVGECENGLEGIASIKRLNPDLVITDIRMPLMGGMDMLETLKGEGIAPRTIILSGYSEFEFARKALQLGVVVEYLLKPITADDFKQVLLHMEADLANRRADDMKAAGADEDGGQWFRRYCLQPDMEPDQAPERVKQRLAMNGPSARYLASVYTGQAGGEQAEEARRTLQTALELDDRVNDFLLAGIPELCELNLALTMKSAAPCMSSLWEHLLAKLRALPLNDAILTWEQLAPGDDLRERLRELRGLRKWSLLAGGEAALNQHKAAGVAGRGPLPYPAEWEPKIKEAVLSRDRTGMKRETELFAEHCMREAADPQQVLDACIRFLSAMQYMAGVILGDASTAKEWGDLYHRLSLAQTPRELREALLDAADRTAEGFASVPVSHSLVINKAVKRIQERYQTGITLEELAGSFGITPEYLSSLFQKELGVSFTACVKNMRIRKAKELLAGNRLKAFEVAQRVGYSDAKYFSRVFKEATGLTPGEFQRLHR</sequence>
<dbReference type="InterPro" id="IPR011006">
    <property type="entry name" value="CheY-like_superfamily"/>
</dbReference>
<reference evidence="11" key="1">
    <citation type="submission" date="2018-02" db="EMBL/GenBank/DDBJ databases">
        <authorList>
            <person name="Kim S.-K."/>
            <person name="Jung H.-I."/>
            <person name="Lee S.-W."/>
        </authorList>
    </citation>
    <scope>NUCLEOTIDE SEQUENCE</scope>
    <source>
        <strain evidence="11">SK3146</strain>
    </source>
</reference>
<keyword evidence="5" id="KW-0805">Transcription regulation</keyword>
<keyword evidence="12" id="KW-1185">Reference proteome</keyword>
<dbReference type="InterPro" id="IPR001789">
    <property type="entry name" value="Sig_transdc_resp-reg_receiver"/>
</dbReference>
<feature type="modified residue" description="4-aspartylphosphate" evidence="8">
    <location>
        <position position="54"/>
    </location>
</feature>
<dbReference type="Pfam" id="PF00072">
    <property type="entry name" value="Response_reg"/>
    <property type="match status" value="1"/>
</dbReference>
<evidence type="ECO:0000313" key="11">
    <source>
        <dbReference type="EMBL" id="UQZ85801.1"/>
    </source>
</evidence>
<evidence type="ECO:0000256" key="1">
    <source>
        <dbReference type="ARBA" id="ARBA00004496"/>
    </source>
</evidence>
<evidence type="ECO:0000256" key="7">
    <source>
        <dbReference type="ARBA" id="ARBA00023163"/>
    </source>
</evidence>
<dbReference type="Gene3D" id="1.10.10.60">
    <property type="entry name" value="Homeodomain-like"/>
    <property type="match status" value="2"/>
</dbReference>
<keyword evidence="7" id="KW-0804">Transcription</keyword>
<evidence type="ECO:0000313" key="12">
    <source>
        <dbReference type="Proteomes" id="UP001057134"/>
    </source>
</evidence>
<comment type="subcellular location">
    <subcellularLocation>
        <location evidence="1">Cytoplasm</location>
    </subcellularLocation>
</comment>
<dbReference type="PROSITE" id="PS50110">
    <property type="entry name" value="RESPONSE_REGULATORY"/>
    <property type="match status" value="1"/>
</dbReference>
<reference evidence="11" key="2">
    <citation type="journal article" date="2021" name="J Anim Sci Technol">
        <title>Complete genome sequence of Paenibacillus konkukensis sp. nov. SK3146 as a potential probiotic strain.</title>
        <authorList>
            <person name="Jung H.I."/>
            <person name="Park S."/>
            <person name="Niu K.M."/>
            <person name="Lee S.W."/>
            <person name="Kothari D."/>
            <person name="Yi K.J."/>
            <person name="Kim S.K."/>
        </authorList>
    </citation>
    <scope>NUCLEOTIDE SEQUENCE</scope>
    <source>
        <strain evidence="11">SK3146</strain>
    </source>
</reference>
<dbReference type="SMART" id="SM00448">
    <property type="entry name" value="REC"/>
    <property type="match status" value="1"/>
</dbReference>
<evidence type="ECO:0000256" key="5">
    <source>
        <dbReference type="ARBA" id="ARBA00023015"/>
    </source>
</evidence>
<accession>A0ABY4RT98</accession>
<dbReference type="SMART" id="SM00342">
    <property type="entry name" value="HTH_ARAC"/>
    <property type="match status" value="1"/>
</dbReference>
<evidence type="ECO:0000259" key="10">
    <source>
        <dbReference type="PROSITE" id="PS50110"/>
    </source>
</evidence>
<dbReference type="PRINTS" id="PR00032">
    <property type="entry name" value="HTHARAC"/>
</dbReference>
<dbReference type="PROSITE" id="PS01124">
    <property type="entry name" value="HTH_ARAC_FAMILY_2"/>
    <property type="match status" value="1"/>
</dbReference>
<evidence type="ECO:0000256" key="4">
    <source>
        <dbReference type="ARBA" id="ARBA00023012"/>
    </source>
</evidence>
<evidence type="ECO:0000256" key="6">
    <source>
        <dbReference type="ARBA" id="ARBA00023125"/>
    </source>
</evidence>
<keyword evidence="3 8" id="KW-0597">Phosphoprotein</keyword>
<dbReference type="Proteomes" id="UP001057134">
    <property type="component" value="Chromosome"/>
</dbReference>
<keyword evidence="2" id="KW-0963">Cytoplasm</keyword>
<dbReference type="Gene3D" id="3.40.50.2300">
    <property type="match status" value="1"/>
</dbReference>
<evidence type="ECO:0000256" key="3">
    <source>
        <dbReference type="ARBA" id="ARBA00022553"/>
    </source>
</evidence>
<gene>
    <name evidence="11" type="primary">yesS_52</name>
    <name evidence="11" type="ORF">SK3146_05090</name>
</gene>
<protein>
    <submittedName>
        <fullName evidence="11">HTH-type transcriptional regulator YesS</fullName>
    </submittedName>
</protein>
<organism evidence="11 12">
    <name type="scientific">Paenibacillus konkukensis</name>
    <dbReference type="NCBI Taxonomy" id="2020716"/>
    <lineage>
        <taxon>Bacteria</taxon>
        <taxon>Bacillati</taxon>
        <taxon>Bacillota</taxon>
        <taxon>Bacilli</taxon>
        <taxon>Bacillales</taxon>
        <taxon>Paenibacillaceae</taxon>
        <taxon>Paenibacillus</taxon>
    </lineage>
</organism>
<dbReference type="PANTHER" id="PTHR42713:SF3">
    <property type="entry name" value="TRANSCRIPTIONAL REGULATORY PROTEIN HPTR"/>
    <property type="match status" value="1"/>
</dbReference>
<keyword evidence="6" id="KW-0238">DNA-binding</keyword>